<comment type="caution">
    <text evidence="1">The sequence shown here is derived from an EMBL/GenBank/DDBJ whole genome shotgun (WGS) entry which is preliminary data.</text>
</comment>
<protein>
    <recommendedName>
        <fullName evidence="3">XdhC- CoxI domain-containing protein</fullName>
    </recommendedName>
</protein>
<evidence type="ECO:0000313" key="1">
    <source>
        <dbReference type="EMBL" id="CAK0767478.1"/>
    </source>
</evidence>
<sequence>MKVLDAVEAANFTEIAEAVEVARLRGVAAGCRVVGAVVFNEKAKAVVTTIAGGGASGRLVSSETGLIQIVEDVESTIERGRVDDGLVTWAVGLTKEPEAIERARICGSACGSFIPVASVPMEVVEDVEVAIQCGKHSN</sequence>
<dbReference type="EMBL" id="CAUYUE010000004">
    <property type="protein sequence ID" value="CAK0767478.1"/>
    <property type="molecule type" value="Genomic_DNA"/>
</dbReference>
<dbReference type="AlphaFoldDB" id="A0AAV1I2G3"/>
<evidence type="ECO:0008006" key="3">
    <source>
        <dbReference type="Google" id="ProtNLM"/>
    </source>
</evidence>
<accession>A0AAV1I2G3</accession>
<keyword evidence="2" id="KW-1185">Reference proteome</keyword>
<gene>
    <name evidence="1" type="ORF">CVIRNUC_003465</name>
</gene>
<dbReference type="Proteomes" id="UP001314263">
    <property type="component" value="Unassembled WGS sequence"/>
</dbReference>
<organism evidence="1 2">
    <name type="scientific">Coccomyxa viridis</name>
    <dbReference type="NCBI Taxonomy" id="1274662"/>
    <lineage>
        <taxon>Eukaryota</taxon>
        <taxon>Viridiplantae</taxon>
        <taxon>Chlorophyta</taxon>
        <taxon>core chlorophytes</taxon>
        <taxon>Trebouxiophyceae</taxon>
        <taxon>Trebouxiophyceae incertae sedis</taxon>
        <taxon>Coccomyxaceae</taxon>
        <taxon>Coccomyxa</taxon>
    </lineage>
</organism>
<evidence type="ECO:0000313" key="2">
    <source>
        <dbReference type="Proteomes" id="UP001314263"/>
    </source>
</evidence>
<reference evidence="1 2" key="1">
    <citation type="submission" date="2023-10" db="EMBL/GenBank/DDBJ databases">
        <authorList>
            <person name="Maclean D."/>
            <person name="Macfadyen A."/>
        </authorList>
    </citation>
    <scope>NUCLEOTIDE SEQUENCE [LARGE SCALE GENOMIC DNA]</scope>
</reference>
<name>A0AAV1I2G3_9CHLO</name>
<proteinExistence type="predicted"/>